<dbReference type="SUPFAM" id="SSF52374">
    <property type="entry name" value="Nucleotidylyl transferase"/>
    <property type="match status" value="1"/>
</dbReference>
<evidence type="ECO:0000313" key="13">
    <source>
        <dbReference type="EMBL" id="AJD49140.1"/>
    </source>
</evidence>
<dbReference type="HAMAP" id="MF_00244">
    <property type="entry name" value="NaMN_adenylyltr"/>
    <property type="match status" value="1"/>
</dbReference>
<keyword evidence="6 11" id="KW-0548">Nucleotidyltransferase</keyword>
<evidence type="ECO:0000256" key="1">
    <source>
        <dbReference type="ARBA" id="ARBA00002324"/>
    </source>
</evidence>
<dbReference type="Gene3D" id="3.40.50.620">
    <property type="entry name" value="HUPs"/>
    <property type="match status" value="1"/>
</dbReference>
<comment type="catalytic activity">
    <reaction evidence="10 11">
        <text>nicotinate beta-D-ribonucleotide + ATP + H(+) = deamido-NAD(+) + diphosphate</text>
        <dbReference type="Rhea" id="RHEA:22860"/>
        <dbReference type="ChEBI" id="CHEBI:15378"/>
        <dbReference type="ChEBI" id="CHEBI:30616"/>
        <dbReference type="ChEBI" id="CHEBI:33019"/>
        <dbReference type="ChEBI" id="CHEBI:57502"/>
        <dbReference type="ChEBI" id="CHEBI:58437"/>
        <dbReference type="EC" id="2.7.7.18"/>
    </reaction>
</comment>
<evidence type="ECO:0000256" key="5">
    <source>
        <dbReference type="ARBA" id="ARBA00022679"/>
    </source>
</evidence>
<dbReference type="HOGENOM" id="CLU_069765_0_0_6"/>
<dbReference type="GO" id="GO:0009435">
    <property type="term" value="P:NAD+ biosynthetic process"/>
    <property type="evidence" value="ECO:0007669"/>
    <property type="project" value="UniProtKB-UniRule"/>
</dbReference>
<dbReference type="KEGG" id="apac:S7S_13640"/>
<keyword evidence="14" id="KW-1185">Reference proteome</keyword>
<name>A0A0B4XQR7_9GAMM</name>
<evidence type="ECO:0000256" key="9">
    <source>
        <dbReference type="ARBA" id="ARBA00023027"/>
    </source>
</evidence>
<evidence type="ECO:0000256" key="10">
    <source>
        <dbReference type="ARBA" id="ARBA00048721"/>
    </source>
</evidence>
<dbReference type="CDD" id="cd02165">
    <property type="entry name" value="NMNAT"/>
    <property type="match status" value="1"/>
</dbReference>
<dbReference type="Proteomes" id="UP000006764">
    <property type="component" value="Chromosome"/>
</dbReference>
<dbReference type="UniPathway" id="UPA00253">
    <property type="reaction ID" value="UER00332"/>
</dbReference>
<dbReference type="Pfam" id="PF01467">
    <property type="entry name" value="CTP_transf_like"/>
    <property type="match status" value="1"/>
</dbReference>
<dbReference type="OrthoDB" id="5295945at2"/>
<comment type="pathway">
    <text evidence="2 11">Cofactor biosynthesis; NAD(+) biosynthesis; deamido-NAD(+) from nicotinate D-ribonucleotide: step 1/1.</text>
</comment>
<keyword evidence="5 11" id="KW-0808">Transferase</keyword>
<dbReference type="PANTHER" id="PTHR39321">
    <property type="entry name" value="NICOTINATE-NUCLEOTIDE ADENYLYLTRANSFERASE-RELATED"/>
    <property type="match status" value="1"/>
</dbReference>
<evidence type="ECO:0000256" key="6">
    <source>
        <dbReference type="ARBA" id="ARBA00022695"/>
    </source>
</evidence>
<keyword evidence="9 11" id="KW-0520">NAD</keyword>
<evidence type="ECO:0000256" key="11">
    <source>
        <dbReference type="HAMAP-Rule" id="MF_00244"/>
    </source>
</evidence>
<evidence type="ECO:0000256" key="3">
    <source>
        <dbReference type="ARBA" id="ARBA00009014"/>
    </source>
</evidence>
<dbReference type="EMBL" id="CP004387">
    <property type="protein sequence ID" value="AJD49140.1"/>
    <property type="molecule type" value="Genomic_DNA"/>
</dbReference>
<keyword evidence="7 11" id="KW-0547">Nucleotide-binding</keyword>
<dbReference type="GO" id="GO:0005524">
    <property type="term" value="F:ATP binding"/>
    <property type="evidence" value="ECO:0007669"/>
    <property type="project" value="UniProtKB-KW"/>
</dbReference>
<proteinExistence type="inferred from homology"/>
<sequence>MTGTGSALALFGGTFDPVHTAHLRGARTVADVLGCPVHLLPNAVPPHRPQPLASGAQRLAMLERACEGEPGLVPDDWELRQRGPSWSLNTLRHFRATLGPHRPLVLVIGADSFASLHQWHRWQDYPALCHLAVLPRPGASEANLDVRAAFVPGKASDLQRAPAGRRLMLDAPWLDFSATGIRAALARDGHSDALPPAVESYIHEQGLYNVPDRSH</sequence>
<keyword evidence="4 11" id="KW-0662">Pyridine nucleotide biosynthesis</keyword>
<gene>
    <name evidence="11" type="primary">nadD</name>
    <name evidence="13" type="ORF">S7S_13640</name>
</gene>
<evidence type="ECO:0000259" key="12">
    <source>
        <dbReference type="Pfam" id="PF01467"/>
    </source>
</evidence>
<dbReference type="NCBIfam" id="NF000839">
    <property type="entry name" value="PRK00071.1-1"/>
    <property type="match status" value="1"/>
</dbReference>
<dbReference type="AlphaFoldDB" id="A0A0B4XQR7"/>
<dbReference type="InterPro" id="IPR004821">
    <property type="entry name" value="Cyt_trans-like"/>
</dbReference>
<dbReference type="InterPro" id="IPR014729">
    <property type="entry name" value="Rossmann-like_a/b/a_fold"/>
</dbReference>
<dbReference type="GO" id="GO:0004515">
    <property type="term" value="F:nicotinate-nucleotide adenylyltransferase activity"/>
    <property type="evidence" value="ECO:0007669"/>
    <property type="project" value="UniProtKB-UniRule"/>
</dbReference>
<evidence type="ECO:0000256" key="2">
    <source>
        <dbReference type="ARBA" id="ARBA00005019"/>
    </source>
</evidence>
<dbReference type="NCBIfam" id="TIGR00482">
    <property type="entry name" value="nicotinate (nicotinamide) nucleotide adenylyltransferase"/>
    <property type="match status" value="1"/>
</dbReference>
<dbReference type="RefSeq" id="WP_008734151.1">
    <property type="nucleotide sequence ID" value="NZ_CP004387.1"/>
</dbReference>
<dbReference type="NCBIfam" id="TIGR00125">
    <property type="entry name" value="cyt_tran_rel"/>
    <property type="match status" value="1"/>
</dbReference>
<evidence type="ECO:0000256" key="8">
    <source>
        <dbReference type="ARBA" id="ARBA00022840"/>
    </source>
</evidence>
<comment type="function">
    <text evidence="1 11">Catalyzes the reversible adenylation of nicotinate mononucleotide (NaMN) to nicotinic acid adenine dinucleotide (NaAD).</text>
</comment>
<feature type="domain" description="Cytidyltransferase-like" evidence="12">
    <location>
        <begin position="10"/>
        <end position="183"/>
    </location>
</feature>
<dbReference type="STRING" id="391936.S7S_13640"/>
<dbReference type="InterPro" id="IPR005248">
    <property type="entry name" value="NadD/NMNAT"/>
</dbReference>
<protein>
    <recommendedName>
        <fullName evidence="11">Probable nicotinate-nucleotide adenylyltransferase</fullName>
        <ecNumber evidence="11">2.7.7.18</ecNumber>
    </recommendedName>
    <alternativeName>
        <fullName evidence="11">Deamido-NAD(+) diphosphorylase</fullName>
    </alternativeName>
    <alternativeName>
        <fullName evidence="11">Deamido-NAD(+) pyrophosphorylase</fullName>
    </alternativeName>
    <alternativeName>
        <fullName evidence="11">Nicotinate mononucleotide adenylyltransferase</fullName>
        <shortName evidence="11">NaMN adenylyltransferase</shortName>
    </alternativeName>
</protein>
<evidence type="ECO:0000256" key="4">
    <source>
        <dbReference type="ARBA" id="ARBA00022642"/>
    </source>
</evidence>
<keyword evidence="8 11" id="KW-0067">ATP-binding</keyword>
<dbReference type="EC" id="2.7.7.18" evidence="11"/>
<evidence type="ECO:0000313" key="14">
    <source>
        <dbReference type="Proteomes" id="UP000006764"/>
    </source>
</evidence>
<accession>A0A0B4XQR7</accession>
<evidence type="ECO:0000256" key="7">
    <source>
        <dbReference type="ARBA" id="ARBA00022741"/>
    </source>
</evidence>
<dbReference type="PANTHER" id="PTHR39321:SF3">
    <property type="entry name" value="PHOSPHOPANTETHEINE ADENYLYLTRANSFERASE"/>
    <property type="match status" value="1"/>
</dbReference>
<comment type="similarity">
    <text evidence="3 11">Belongs to the NadD family.</text>
</comment>
<organism evidence="13 14">
    <name type="scientific">Isoalcanivorax pacificus W11-5</name>
    <dbReference type="NCBI Taxonomy" id="391936"/>
    <lineage>
        <taxon>Bacteria</taxon>
        <taxon>Pseudomonadati</taxon>
        <taxon>Pseudomonadota</taxon>
        <taxon>Gammaproteobacteria</taxon>
        <taxon>Oceanospirillales</taxon>
        <taxon>Alcanivoracaceae</taxon>
        <taxon>Isoalcanivorax</taxon>
    </lineage>
</organism>
<reference evidence="13 14" key="1">
    <citation type="journal article" date="2012" name="J. Bacteriol.">
        <title>Genome sequence of an alkane-degrading bacterium, Alcanivorax pacificus type strain W11-5, isolated from deep sea sediment.</title>
        <authorList>
            <person name="Lai Q."/>
            <person name="Shao Z."/>
        </authorList>
    </citation>
    <scope>NUCLEOTIDE SEQUENCE [LARGE SCALE GENOMIC DNA]</scope>
    <source>
        <strain evidence="13 14">W11-5</strain>
    </source>
</reference>